<proteinExistence type="predicted"/>
<name>A0AAD1UFX2_EUPCR</name>
<accession>A0AAD1UFX2</accession>
<sequence length="325" mass="37902">MDYKKGKRKYFQIDAVSSDRMRDSLFDSKFKTHNSFQRQNPLQKGLRPSDFSSQNRRSMRFEAPEDTFQPILKEFNPKVFSKRLKSVSSDNFFKYKDFYGAGAEIISESPNKCHPTLKDVIEQKSAGFESELTRKLKNNKLISPFEWKMNSNTPHRPFRDRFKFGNNKICGKVTDQNEENTFKSMQIYLEKEKKKNELATRLTKLQQNSCRKTASQHRFDNGDTTNEGRNLQNDLKLTSIDGLQRNTLRRHDHSVGRVSPILKILPKIKSERKIKADKWRKTKNRVKGQCSEEASSTYLLTGLDVLLNQGICHTESIQRNDECVD</sequence>
<dbReference type="EMBL" id="CAMPGE010009722">
    <property type="protein sequence ID" value="CAI2368588.1"/>
    <property type="molecule type" value="Genomic_DNA"/>
</dbReference>
<dbReference type="Proteomes" id="UP001295684">
    <property type="component" value="Unassembled WGS sequence"/>
</dbReference>
<evidence type="ECO:0000256" key="1">
    <source>
        <dbReference type="SAM" id="MobiDB-lite"/>
    </source>
</evidence>
<feature type="region of interest" description="Disordered" evidence="1">
    <location>
        <begin position="34"/>
        <end position="55"/>
    </location>
</feature>
<organism evidence="2 3">
    <name type="scientific">Euplotes crassus</name>
    <dbReference type="NCBI Taxonomy" id="5936"/>
    <lineage>
        <taxon>Eukaryota</taxon>
        <taxon>Sar</taxon>
        <taxon>Alveolata</taxon>
        <taxon>Ciliophora</taxon>
        <taxon>Intramacronucleata</taxon>
        <taxon>Spirotrichea</taxon>
        <taxon>Hypotrichia</taxon>
        <taxon>Euplotida</taxon>
        <taxon>Euplotidae</taxon>
        <taxon>Moneuplotes</taxon>
    </lineage>
</organism>
<comment type="caution">
    <text evidence="2">The sequence shown here is derived from an EMBL/GenBank/DDBJ whole genome shotgun (WGS) entry which is preliminary data.</text>
</comment>
<protein>
    <submittedName>
        <fullName evidence="2">Uncharacterized protein</fullName>
    </submittedName>
</protein>
<keyword evidence="3" id="KW-1185">Reference proteome</keyword>
<evidence type="ECO:0000313" key="3">
    <source>
        <dbReference type="Proteomes" id="UP001295684"/>
    </source>
</evidence>
<reference evidence="2" key="1">
    <citation type="submission" date="2023-07" db="EMBL/GenBank/DDBJ databases">
        <authorList>
            <consortium name="AG Swart"/>
            <person name="Singh M."/>
            <person name="Singh A."/>
            <person name="Seah K."/>
            <person name="Emmerich C."/>
        </authorList>
    </citation>
    <scope>NUCLEOTIDE SEQUENCE</scope>
    <source>
        <strain evidence="2">DP1</strain>
    </source>
</reference>
<dbReference type="AlphaFoldDB" id="A0AAD1UFX2"/>
<gene>
    <name evidence="2" type="ORF">ECRASSUSDP1_LOCUS9882</name>
</gene>
<feature type="region of interest" description="Disordered" evidence="1">
    <location>
        <begin position="209"/>
        <end position="230"/>
    </location>
</feature>
<evidence type="ECO:0000313" key="2">
    <source>
        <dbReference type="EMBL" id="CAI2368588.1"/>
    </source>
</evidence>